<evidence type="ECO:0000313" key="2">
    <source>
        <dbReference type="EMBL" id="MPN41580.1"/>
    </source>
</evidence>
<name>A0A645HRV9_9ZZZZ</name>
<dbReference type="Gene3D" id="3.40.30.10">
    <property type="entry name" value="Glutaredoxin"/>
    <property type="match status" value="1"/>
</dbReference>
<dbReference type="SUPFAM" id="SSF52833">
    <property type="entry name" value="Thioredoxin-like"/>
    <property type="match status" value="1"/>
</dbReference>
<dbReference type="AlphaFoldDB" id="A0A645HRV9"/>
<dbReference type="InterPro" id="IPR036249">
    <property type="entry name" value="Thioredoxin-like_sf"/>
</dbReference>
<sequence length="159" mass="16283">MPAPEPVPVAAEDAEDLEEYLREEIPDVTLTDPDGHPVPLRSLAAGGAQLLLFLSPGCGSCAGIARDLPRWMARELPIGIRVVVSAGAPDMPGAPVWVETAWIDPAGEVGRTLGVGGTPGAVLLGADGLLAGGPVLGSAAVREFYVQIAEQLEEAANVS</sequence>
<accession>A0A645HRV9</accession>
<gene>
    <name evidence="2" type="ORF">SDC9_189134</name>
</gene>
<protein>
    <recommendedName>
        <fullName evidence="1">Thioredoxin domain-containing protein</fullName>
    </recommendedName>
</protein>
<dbReference type="InterPro" id="IPR013766">
    <property type="entry name" value="Thioredoxin_domain"/>
</dbReference>
<reference evidence="2" key="1">
    <citation type="submission" date="2019-08" db="EMBL/GenBank/DDBJ databases">
        <authorList>
            <person name="Kucharzyk K."/>
            <person name="Murdoch R.W."/>
            <person name="Higgins S."/>
            <person name="Loffler F."/>
        </authorList>
    </citation>
    <scope>NUCLEOTIDE SEQUENCE</scope>
</reference>
<dbReference type="PROSITE" id="PS51352">
    <property type="entry name" value="THIOREDOXIN_2"/>
    <property type="match status" value="1"/>
</dbReference>
<proteinExistence type="predicted"/>
<feature type="domain" description="Thioredoxin" evidence="1">
    <location>
        <begin position="19"/>
        <end position="154"/>
    </location>
</feature>
<comment type="caution">
    <text evidence="2">The sequence shown here is derived from an EMBL/GenBank/DDBJ whole genome shotgun (WGS) entry which is preliminary data.</text>
</comment>
<dbReference type="EMBL" id="VSSQ01098733">
    <property type="protein sequence ID" value="MPN41580.1"/>
    <property type="molecule type" value="Genomic_DNA"/>
</dbReference>
<organism evidence="2">
    <name type="scientific">bioreactor metagenome</name>
    <dbReference type="NCBI Taxonomy" id="1076179"/>
    <lineage>
        <taxon>unclassified sequences</taxon>
        <taxon>metagenomes</taxon>
        <taxon>ecological metagenomes</taxon>
    </lineage>
</organism>
<evidence type="ECO:0000259" key="1">
    <source>
        <dbReference type="PROSITE" id="PS51352"/>
    </source>
</evidence>